<dbReference type="RefSeq" id="WP_039310741.1">
    <property type="nucleotide sequence ID" value="NZ_CP006905.1"/>
</dbReference>
<keyword evidence="4 5" id="KW-0472">Membrane</keyword>
<feature type="transmembrane region" description="Helical" evidence="5">
    <location>
        <begin position="38"/>
        <end position="60"/>
    </location>
</feature>
<dbReference type="InterPro" id="IPR003810">
    <property type="entry name" value="Mntp/YtaF"/>
</dbReference>
<feature type="transmembrane region" description="Helical" evidence="5">
    <location>
        <begin position="99"/>
        <end position="119"/>
    </location>
</feature>
<evidence type="ECO:0000313" key="7">
    <source>
        <dbReference type="Proteomes" id="UP000030635"/>
    </source>
</evidence>
<gene>
    <name evidence="6" type="ORF">U729_117</name>
</gene>
<feature type="transmembrane region" description="Helical" evidence="5">
    <location>
        <begin position="125"/>
        <end position="150"/>
    </location>
</feature>
<dbReference type="OrthoDB" id="1679700at2"/>
<accession>A0A0A7FVF6</accession>
<dbReference type="HOGENOM" id="CLU_096410_3_0_9"/>
<dbReference type="KEGG" id="cbv:U729_117"/>
<evidence type="ECO:0000313" key="6">
    <source>
        <dbReference type="EMBL" id="AIY82905.1"/>
    </source>
</evidence>
<protein>
    <recommendedName>
        <fullName evidence="8">Manganese efflux pump MntP</fullName>
    </recommendedName>
</protein>
<feature type="transmembrane region" description="Helical" evidence="5">
    <location>
        <begin position="162"/>
        <end position="180"/>
    </location>
</feature>
<dbReference type="AlphaFoldDB" id="A0A0A7FVF6"/>
<evidence type="ECO:0000256" key="3">
    <source>
        <dbReference type="ARBA" id="ARBA00022989"/>
    </source>
</evidence>
<organism evidence="6 7">
    <name type="scientific">Clostridium baratii str. Sullivan</name>
    <dbReference type="NCBI Taxonomy" id="1415775"/>
    <lineage>
        <taxon>Bacteria</taxon>
        <taxon>Bacillati</taxon>
        <taxon>Bacillota</taxon>
        <taxon>Clostridia</taxon>
        <taxon>Eubacteriales</taxon>
        <taxon>Clostridiaceae</taxon>
        <taxon>Clostridium</taxon>
    </lineage>
</organism>
<feature type="transmembrane region" description="Helical" evidence="5">
    <location>
        <begin position="6"/>
        <end position="26"/>
    </location>
</feature>
<dbReference type="Proteomes" id="UP000030635">
    <property type="component" value="Chromosome"/>
</dbReference>
<proteinExistence type="predicted"/>
<keyword evidence="2 5" id="KW-0812">Transmembrane</keyword>
<keyword evidence="3 5" id="KW-1133">Transmembrane helix</keyword>
<dbReference type="STRING" id="1561.NPD11_2863"/>
<reference evidence="6 7" key="1">
    <citation type="journal article" date="2015" name="Infect. Genet. Evol.">
        <title>Genomic sequences of six botulinum neurotoxin-producing strains representing three clostridial species illustrate the mobility and diversity of botulinum neurotoxin genes.</title>
        <authorList>
            <person name="Smith T.J."/>
            <person name="Hill K.K."/>
            <person name="Xie G."/>
            <person name="Foley B.T."/>
            <person name="Williamson C.H."/>
            <person name="Foster J.T."/>
            <person name="Johnson S.L."/>
            <person name="Chertkov O."/>
            <person name="Teshima H."/>
            <person name="Gibbons H.S."/>
            <person name="Johnsky L.A."/>
            <person name="Karavis M.A."/>
            <person name="Smith L.A."/>
        </authorList>
    </citation>
    <scope>NUCLEOTIDE SEQUENCE [LARGE SCALE GENOMIC DNA]</scope>
    <source>
        <strain evidence="6">Sullivan</strain>
    </source>
</reference>
<evidence type="ECO:0000256" key="5">
    <source>
        <dbReference type="SAM" id="Phobius"/>
    </source>
</evidence>
<dbReference type="PANTHER" id="PTHR35529">
    <property type="entry name" value="MANGANESE EFFLUX PUMP MNTP-RELATED"/>
    <property type="match status" value="1"/>
</dbReference>
<evidence type="ECO:0000256" key="4">
    <source>
        <dbReference type="ARBA" id="ARBA00023136"/>
    </source>
</evidence>
<evidence type="ECO:0000256" key="2">
    <source>
        <dbReference type="ARBA" id="ARBA00022692"/>
    </source>
</evidence>
<keyword evidence="1" id="KW-1003">Cell membrane</keyword>
<evidence type="ECO:0008006" key="8">
    <source>
        <dbReference type="Google" id="ProtNLM"/>
    </source>
</evidence>
<dbReference type="PANTHER" id="PTHR35529:SF1">
    <property type="entry name" value="MANGANESE EFFLUX PUMP MNTP-RELATED"/>
    <property type="match status" value="1"/>
</dbReference>
<feature type="transmembrane region" description="Helical" evidence="5">
    <location>
        <begin position="66"/>
        <end position="87"/>
    </location>
</feature>
<name>A0A0A7FVF6_9CLOT</name>
<dbReference type="eggNOG" id="COG1971">
    <property type="taxonomic scope" value="Bacteria"/>
</dbReference>
<dbReference type="EMBL" id="CP006905">
    <property type="protein sequence ID" value="AIY82905.1"/>
    <property type="molecule type" value="Genomic_DNA"/>
</dbReference>
<evidence type="ECO:0000256" key="1">
    <source>
        <dbReference type="ARBA" id="ARBA00022475"/>
    </source>
</evidence>
<sequence length="181" mass="20004">MSVISVILVGIALAMDALGVTLCIGVQKGVKKSTKYSYILSFGFFQFLLIFIGGIIGSIVNRFINIPTFIGGIVVFIVGAIMIYDAIKKEEECILLKKGMNIFLGISVSIDALVIGITMMNNVQFIVLLLYSILVGLITFNICYIGILLCKCIRKIEFVERYANYFGGIILIIMAIKMIFF</sequence>
<dbReference type="Pfam" id="PF02659">
    <property type="entry name" value="Mntp"/>
    <property type="match status" value="1"/>
</dbReference>
<keyword evidence="7" id="KW-1185">Reference proteome</keyword>